<keyword evidence="1" id="KW-0472">Membrane</keyword>
<evidence type="ECO:0000313" key="3">
    <source>
        <dbReference type="Proteomes" id="UP000249464"/>
    </source>
</evidence>
<keyword evidence="1" id="KW-0812">Transmembrane</keyword>
<organism evidence="2 3">
    <name type="scientific">Microbotryum silenes-dioicae</name>
    <dbReference type="NCBI Taxonomy" id="796604"/>
    <lineage>
        <taxon>Eukaryota</taxon>
        <taxon>Fungi</taxon>
        <taxon>Dikarya</taxon>
        <taxon>Basidiomycota</taxon>
        <taxon>Pucciniomycotina</taxon>
        <taxon>Microbotryomycetes</taxon>
        <taxon>Microbotryales</taxon>
        <taxon>Microbotryaceae</taxon>
        <taxon>Microbotryum</taxon>
    </lineage>
</organism>
<evidence type="ECO:0000256" key="1">
    <source>
        <dbReference type="SAM" id="Phobius"/>
    </source>
</evidence>
<dbReference type="EMBL" id="FQNC01000064">
    <property type="protein sequence ID" value="SGY96998.1"/>
    <property type="molecule type" value="Genomic_DNA"/>
</dbReference>
<protein>
    <submittedName>
        <fullName evidence="2">BQ5605_C035g11373 protein</fullName>
    </submittedName>
</protein>
<evidence type="ECO:0000313" key="2">
    <source>
        <dbReference type="EMBL" id="SGY96998.1"/>
    </source>
</evidence>
<gene>
    <name evidence="2" type="primary">BQ5605_C035g11373</name>
    <name evidence="2" type="ORF">BQ5605_C035G11373</name>
</gene>
<sequence>MRVVGGLHHFALGACGFISPPCFIPRSYLLVYLALLSFPLIFALNLGPVHEQRGFPHEHFP</sequence>
<keyword evidence="1" id="KW-1133">Transmembrane helix</keyword>
<name>A0A2X0MJR0_9BASI</name>
<proteinExistence type="predicted"/>
<feature type="transmembrane region" description="Helical" evidence="1">
    <location>
        <begin position="29"/>
        <end position="47"/>
    </location>
</feature>
<dbReference type="PROSITE" id="PS51257">
    <property type="entry name" value="PROKAR_LIPOPROTEIN"/>
    <property type="match status" value="1"/>
</dbReference>
<dbReference type="AlphaFoldDB" id="A0A2X0MJR0"/>
<accession>A0A2X0MJR0</accession>
<reference evidence="2 3" key="1">
    <citation type="submission" date="2016-11" db="EMBL/GenBank/DDBJ databases">
        <authorList>
            <person name="Jaros S."/>
            <person name="Januszkiewicz K."/>
            <person name="Wedrychowicz H."/>
        </authorList>
    </citation>
    <scope>NUCLEOTIDE SEQUENCE [LARGE SCALE GENOMIC DNA]</scope>
</reference>
<dbReference type="Proteomes" id="UP000249464">
    <property type="component" value="Unassembled WGS sequence"/>
</dbReference>
<keyword evidence="3" id="KW-1185">Reference proteome</keyword>